<gene>
    <name evidence="2" type="ORF">GCM10010468_32260</name>
</gene>
<dbReference type="PROSITE" id="PS50943">
    <property type="entry name" value="HTH_CROC1"/>
    <property type="match status" value="1"/>
</dbReference>
<dbReference type="SUPFAM" id="SSF47413">
    <property type="entry name" value="lambda repressor-like DNA-binding domains"/>
    <property type="match status" value="1"/>
</dbReference>
<reference evidence="3" key="1">
    <citation type="journal article" date="2019" name="Int. J. Syst. Evol. Microbiol.">
        <title>The Global Catalogue of Microorganisms (GCM) 10K type strain sequencing project: providing services to taxonomists for standard genome sequencing and annotation.</title>
        <authorList>
            <consortium name="The Broad Institute Genomics Platform"/>
            <consortium name="The Broad Institute Genome Sequencing Center for Infectious Disease"/>
            <person name="Wu L."/>
            <person name="Ma J."/>
        </authorList>
    </citation>
    <scope>NUCLEOTIDE SEQUENCE [LARGE SCALE GENOMIC DNA]</scope>
    <source>
        <strain evidence="3">JCM 9377</strain>
    </source>
</reference>
<dbReference type="InterPro" id="IPR043917">
    <property type="entry name" value="DUF5753"/>
</dbReference>
<organism evidence="2 3">
    <name type="scientific">Actinocorallia longicatena</name>
    <dbReference type="NCBI Taxonomy" id="111803"/>
    <lineage>
        <taxon>Bacteria</taxon>
        <taxon>Bacillati</taxon>
        <taxon>Actinomycetota</taxon>
        <taxon>Actinomycetes</taxon>
        <taxon>Streptosporangiales</taxon>
        <taxon>Thermomonosporaceae</taxon>
        <taxon>Actinocorallia</taxon>
    </lineage>
</organism>
<dbReference type="Proteomes" id="UP001501237">
    <property type="component" value="Unassembled WGS sequence"/>
</dbReference>
<protein>
    <submittedName>
        <fullName evidence="2">Helix-turn-helix transcriptional regulator</fullName>
    </submittedName>
</protein>
<evidence type="ECO:0000259" key="1">
    <source>
        <dbReference type="PROSITE" id="PS50943"/>
    </source>
</evidence>
<sequence>MTEGSPNVRLTILGKRMRLLRERRGMNLAEAADLLSKSKAALGKFENGQVALKPSEVDYILLKYEMYDAAERGPYLRLSERGRAKGWWLEYKEVVDGKGADFLSIESEAGRIDIFSTMVVPGLMQTPAYAAAMMGGSTPEEAEREPDLQTKVAFRMERQRILHGDSATRLHVVISEAVIRQKFGGESVWREQMQALLTVSRMENVSLQIMPFAAETHPGMSGAFIVFDALEGDFSVVLVESRSFSTFLDDLDQVALYNSMFEELKRLALSPEATRELIDDALHPSASDG</sequence>
<dbReference type="EMBL" id="BAAAUV010000007">
    <property type="protein sequence ID" value="GAA3212736.1"/>
    <property type="molecule type" value="Genomic_DNA"/>
</dbReference>
<keyword evidence="3" id="KW-1185">Reference proteome</keyword>
<dbReference type="InterPro" id="IPR001387">
    <property type="entry name" value="Cro/C1-type_HTH"/>
</dbReference>
<comment type="caution">
    <text evidence="2">The sequence shown here is derived from an EMBL/GenBank/DDBJ whole genome shotgun (WGS) entry which is preliminary data.</text>
</comment>
<dbReference type="Pfam" id="PF13560">
    <property type="entry name" value="HTH_31"/>
    <property type="match status" value="1"/>
</dbReference>
<name>A0ABP6Q919_9ACTN</name>
<feature type="domain" description="HTH cro/C1-type" evidence="1">
    <location>
        <begin position="17"/>
        <end position="49"/>
    </location>
</feature>
<accession>A0ABP6Q919</accession>
<evidence type="ECO:0000313" key="2">
    <source>
        <dbReference type="EMBL" id="GAA3212736.1"/>
    </source>
</evidence>
<dbReference type="Gene3D" id="1.10.260.40">
    <property type="entry name" value="lambda repressor-like DNA-binding domains"/>
    <property type="match status" value="1"/>
</dbReference>
<evidence type="ECO:0000313" key="3">
    <source>
        <dbReference type="Proteomes" id="UP001501237"/>
    </source>
</evidence>
<dbReference type="Pfam" id="PF19054">
    <property type="entry name" value="DUF5753"/>
    <property type="match status" value="1"/>
</dbReference>
<proteinExistence type="predicted"/>
<dbReference type="InterPro" id="IPR010982">
    <property type="entry name" value="Lambda_DNA-bd_dom_sf"/>
</dbReference>
<dbReference type="CDD" id="cd00093">
    <property type="entry name" value="HTH_XRE"/>
    <property type="match status" value="1"/>
</dbReference>